<dbReference type="Pfam" id="PF00583">
    <property type="entry name" value="Acetyltransf_1"/>
    <property type="match status" value="1"/>
</dbReference>
<keyword evidence="2" id="KW-0012">Acyltransferase</keyword>
<dbReference type="CDD" id="cd04301">
    <property type="entry name" value="NAT_SF"/>
    <property type="match status" value="1"/>
</dbReference>
<accession>A0A0D5NKG7</accession>
<dbReference type="STRING" id="1126833.VN24_14215"/>
<evidence type="ECO:0000256" key="1">
    <source>
        <dbReference type="ARBA" id="ARBA00022679"/>
    </source>
</evidence>
<keyword evidence="5" id="KW-1185">Reference proteome</keyword>
<dbReference type="PANTHER" id="PTHR43877">
    <property type="entry name" value="AMINOALKYLPHOSPHONATE N-ACETYLTRANSFERASE-RELATED-RELATED"/>
    <property type="match status" value="1"/>
</dbReference>
<dbReference type="InterPro" id="IPR050832">
    <property type="entry name" value="Bact_Acetyltransf"/>
</dbReference>
<dbReference type="HOGENOM" id="CLU_013985_11_8_9"/>
<dbReference type="Proteomes" id="UP000032633">
    <property type="component" value="Chromosome"/>
</dbReference>
<dbReference type="EMBL" id="CP011058">
    <property type="protein sequence ID" value="AJY75507.1"/>
    <property type="molecule type" value="Genomic_DNA"/>
</dbReference>
<keyword evidence="1 4" id="KW-0808">Transferase</keyword>
<dbReference type="PANTHER" id="PTHR43877:SF2">
    <property type="entry name" value="AMINOALKYLPHOSPHONATE N-ACETYLTRANSFERASE-RELATED"/>
    <property type="match status" value="1"/>
</dbReference>
<name>A0A0D5NKG7_9BACL</name>
<dbReference type="AlphaFoldDB" id="A0A0D5NKG7"/>
<evidence type="ECO:0000313" key="4">
    <source>
        <dbReference type="EMBL" id="AJY75507.1"/>
    </source>
</evidence>
<dbReference type="Gene3D" id="3.40.630.30">
    <property type="match status" value="1"/>
</dbReference>
<evidence type="ECO:0000259" key="3">
    <source>
        <dbReference type="PROSITE" id="PS51186"/>
    </source>
</evidence>
<sequence>MEEMTIRLVEMAETDLHGLIAKLDRELLERYPADEIFGLDFSDPKNAHTKFVIAYIGGVPAGCGAIRPLDSESVELKRVFVDRDFRKRGIAAAMLDVLENEAAADGFTVVRLETGEAQPESIGLYRKLGYQDIEPFGEYACCPSSICMEKRIG</sequence>
<proteinExistence type="predicted"/>
<dbReference type="SUPFAM" id="SSF55729">
    <property type="entry name" value="Acyl-CoA N-acyltransferases (Nat)"/>
    <property type="match status" value="1"/>
</dbReference>
<organism evidence="4 5">
    <name type="scientific">Paenibacillus beijingensis</name>
    <dbReference type="NCBI Taxonomy" id="1126833"/>
    <lineage>
        <taxon>Bacteria</taxon>
        <taxon>Bacillati</taxon>
        <taxon>Bacillota</taxon>
        <taxon>Bacilli</taxon>
        <taxon>Bacillales</taxon>
        <taxon>Paenibacillaceae</taxon>
        <taxon>Paenibacillus</taxon>
    </lineage>
</organism>
<feature type="domain" description="N-acetyltransferase" evidence="3">
    <location>
        <begin position="6"/>
        <end position="153"/>
    </location>
</feature>
<dbReference type="GO" id="GO:0016747">
    <property type="term" value="F:acyltransferase activity, transferring groups other than amino-acyl groups"/>
    <property type="evidence" value="ECO:0007669"/>
    <property type="project" value="InterPro"/>
</dbReference>
<gene>
    <name evidence="4" type="ORF">VN24_14215</name>
</gene>
<reference evidence="4 5" key="1">
    <citation type="journal article" date="2015" name="J. Biotechnol.">
        <title>Complete genome sequence of Paenibacillus beijingensis 7188(T) (=DSM 24997(T)), a novel rhizobacterium from jujube garden soil.</title>
        <authorList>
            <person name="Kwak Y."/>
            <person name="Shin J.H."/>
        </authorList>
    </citation>
    <scope>NUCLEOTIDE SEQUENCE [LARGE SCALE GENOMIC DNA]</scope>
    <source>
        <strain evidence="4 5">DSM 24997</strain>
    </source>
</reference>
<dbReference type="OrthoDB" id="67353at2"/>
<protein>
    <submittedName>
        <fullName evidence="4">GCN5 family acetyltransferase</fullName>
    </submittedName>
</protein>
<evidence type="ECO:0000256" key="2">
    <source>
        <dbReference type="ARBA" id="ARBA00023315"/>
    </source>
</evidence>
<dbReference type="KEGG" id="pbj:VN24_14215"/>
<dbReference type="InterPro" id="IPR000182">
    <property type="entry name" value="GNAT_dom"/>
</dbReference>
<dbReference type="PROSITE" id="PS51186">
    <property type="entry name" value="GNAT"/>
    <property type="match status" value="1"/>
</dbReference>
<dbReference type="PATRIC" id="fig|1126833.4.peg.3106"/>
<dbReference type="InterPro" id="IPR016181">
    <property type="entry name" value="Acyl_CoA_acyltransferase"/>
</dbReference>
<reference evidence="5" key="2">
    <citation type="submission" date="2015-03" db="EMBL/GenBank/DDBJ databases">
        <title>Genome sequence of Paenibacillus beijingensis strain DSM 24997T.</title>
        <authorList>
            <person name="Kwak Y."/>
            <person name="Shin J.-H."/>
        </authorList>
    </citation>
    <scope>NUCLEOTIDE SEQUENCE [LARGE SCALE GENOMIC DNA]</scope>
    <source>
        <strain evidence="5">DSM 24997</strain>
    </source>
</reference>
<evidence type="ECO:0000313" key="5">
    <source>
        <dbReference type="Proteomes" id="UP000032633"/>
    </source>
</evidence>
<dbReference type="RefSeq" id="WP_045670936.1">
    <property type="nucleotide sequence ID" value="NZ_CP011058.1"/>
</dbReference>